<dbReference type="InterPro" id="IPR018490">
    <property type="entry name" value="cNMP-bd_dom_sf"/>
</dbReference>
<evidence type="ECO:0000313" key="3">
    <source>
        <dbReference type="Proteomes" id="UP000292424"/>
    </source>
</evidence>
<dbReference type="AlphaFoldDB" id="A0A5P2G3F0"/>
<keyword evidence="3" id="KW-1185">Reference proteome</keyword>
<dbReference type="InterPro" id="IPR000595">
    <property type="entry name" value="cNMP-bd_dom"/>
</dbReference>
<dbReference type="Pfam" id="PF00027">
    <property type="entry name" value="cNMP_binding"/>
    <property type="match status" value="1"/>
</dbReference>
<dbReference type="KEGG" id="arac:E0W69_006525"/>
<accession>A0A5P2G3F0</accession>
<dbReference type="EMBL" id="CP044016">
    <property type="protein sequence ID" value="QES88330.1"/>
    <property type="molecule type" value="Genomic_DNA"/>
</dbReference>
<dbReference type="CDD" id="cd00038">
    <property type="entry name" value="CAP_ED"/>
    <property type="match status" value="1"/>
</dbReference>
<dbReference type="SUPFAM" id="SSF51206">
    <property type="entry name" value="cAMP-binding domain-like"/>
    <property type="match status" value="1"/>
</dbReference>
<dbReference type="RefSeq" id="WP_131329218.1">
    <property type="nucleotide sequence ID" value="NZ_CP044016.1"/>
</dbReference>
<evidence type="ECO:0000313" key="2">
    <source>
        <dbReference type="EMBL" id="QES88330.1"/>
    </source>
</evidence>
<sequence>MEVLINHLLQFGNLNKQQIDLIKSKAVFRKIKKDEYYHEAGKTPREVIFLIEGIMRVSYYNRKGDEVTKYFIEENNFVADINSYNQEIPSTEYVQAITDCSYYSFSKIAMKDLSMTIIEWDNIIAKIIAKGLVDKVNKISPMMSEDATERYHSFLEKFPKLANRIPLSYLASYLGVTQSSLSRIRRNIR</sequence>
<dbReference type="Gene3D" id="2.60.120.10">
    <property type="entry name" value="Jelly Rolls"/>
    <property type="match status" value="1"/>
</dbReference>
<evidence type="ECO:0000259" key="1">
    <source>
        <dbReference type="Pfam" id="PF00027"/>
    </source>
</evidence>
<dbReference type="OrthoDB" id="758145at2"/>
<name>A0A5P2G3F0_9BACT</name>
<proteinExistence type="predicted"/>
<gene>
    <name evidence="2" type="ORF">E0W69_006525</name>
</gene>
<dbReference type="InterPro" id="IPR014710">
    <property type="entry name" value="RmlC-like_jellyroll"/>
</dbReference>
<organism evidence="2 3">
    <name type="scientific">Rhizosphaericola mali</name>
    <dbReference type="NCBI Taxonomy" id="2545455"/>
    <lineage>
        <taxon>Bacteria</taxon>
        <taxon>Pseudomonadati</taxon>
        <taxon>Bacteroidota</taxon>
        <taxon>Chitinophagia</taxon>
        <taxon>Chitinophagales</taxon>
        <taxon>Chitinophagaceae</taxon>
        <taxon>Rhizosphaericola</taxon>
    </lineage>
</organism>
<feature type="domain" description="Cyclic nucleotide-binding" evidence="1">
    <location>
        <begin position="29"/>
        <end position="113"/>
    </location>
</feature>
<reference evidence="2 3" key="1">
    <citation type="submission" date="2019-09" db="EMBL/GenBank/DDBJ databases">
        <title>Complete genome sequence of Arachidicoccus sp. B3-10 isolated from apple orchard soil.</title>
        <authorList>
            <person name="Kim H.S."/>
            <person name="Han K.-I."/>
            <person name="Suh M.K."/>
            <person name="Lee K.C."/>
            <person name="Eom M.K."/>
            <person name="Kim J.-S."/>
            <person name="Kang S.W."/>
            <person name="Sin Y."/>
            <person name="Lee J.-S."/>
        </authorList>
    </citation>
    <scope>NUCLEOTIDE SEQUENCE [LARGE SCALE GENOMIC DNA]</scope>
    <source>
        <strain evidence="2 3">B3-10</strain>
    </source>
</reference>
<protein>
    <submittedName>
        <fullName evidence="2">Crp/Fnr family transcriptional regulator</fullName>
    </submittedName>
</protein>
<dbReference type="Proteomes" id="UP000292424">
    <property type="component" value="Chromosome"/>
</dbReference>